<dbReference type="HOGENOM" id="CLU_3303694_0_0_11"/>
<dbReference type="AlphaFoldDB" id="A0A076MUJ2"/>
<keyword evidence="3" id="KW-1185">Reference proteome</keyword>
<dbReference type="Proteomes" id="UP000062973">
    <property type="component" value="Chromosome"/>
</dbReference>
<sequence length="39" mass="3783">MPVPGAPGNGVPAAPGMFNSMDPPERLLAGQFPSGACGS</sequence>
<gene>
    <name evidence="2" type="ORF">AMETH_2283</name>
</gene>
<accession>A0A076MUJ2</accession>
<protein>
    <submittedName>
        <fullName evidence="2">Uncharacterized protein</fullName>
    </submittedName>
</protein>
<organism evidence="2 3">
    <name type="scientific">Amycolatopsis methanolica 239</name>
    <dbReference type="NCBI Taxonomy" id="1068978"/>
    <lineage>
        <taxon>Bacteria</taxon>
        <taxon>Bacillati</taxon>
        <taxon>Actinomycetota</taxon>
        <taxon>Actinomycetes</taxon>
        <taxon>Pseudonocardiales</taxon>
        <taxon>Pseudonocardiaceae</taxon>
        <taxon>Amycolatopsis</taxon>
        <taxon>Amycolatopsis methanolica group</taxon>
    </lineage>
</organism>
<name>A0A076MUJ2_AMYME</name>
<dbReference type="PATRIC" id="fig|1068978.7.peg.2428"/>
<dbReference type="STRING" id="1068978.AMETH_2283"/>
<evidence type="ECO:0000313" key="2">
    <source>
        <dbReference type="EMBL" id="AIJ22375.1"/>
    </source>
</evidence>
<feature type="region of interest" description="Disordered" evidence="1">
    <location>
        <begin position="1"/>
        <end position="39"/>
    </location>
</feature>
<proteinExistence type="predicted"/>
<dbReference type="KEGG" id="amq:AMETH_2283"/>
<evidence type="ECO:0000256" key="1">
    <source>
        <dbReference type="SAM" id="MobiDB-lite"/>
    </source>
</evidence>
<dbReference type="EMBL" id="CP009110">
    <property type="protein sequence ID" value="AIJ22375.1"/>
    <property type="molecule type" value="Genomic_DNA"/>
</dbReference>
<reference evidence="2 3" key="1">
    <citation type="submission" date="2014-07" db="EMBL/GenBank/DDBJ databases">
        <title>Whole Genome Sequence of the Amycolatopsis methanolica 239.</title>
        <authorList>
            <person name="Tang B."/>
        </authorList>
    </citation>
    <scope>NUCLEOTIDE SEQUENCE [LARGE SCALE GENOMIC DNA]</scope>
    <source>
        <strain evidence="2 3">239</strain>
    </source>
</reference>
<evidence type="ECO:0000313" key="3">
    <source>
        <dbReference type="Proteomes" id="UP000062973"/>
    </source>
</evidence>